<comment type="caution">
    <text evidence="2">The sequence shown here is derived from an EMBL/GenBank/DDBJ whole genome shotgun (WGS) entry which is preliminary data.</text>
</comment>
<proteinExistence type="predicted"/>
<dbReference type="AlphaFoldDB" id="A0A8H6AI01"/>
<dbReference type="EMBL" id="JABFCT010000028">
    <property type="protein sequence ID" value="KAF5867635.1"/>
    <property type="molecule type" value="Genomic_DNA"/>
</dbReference>
<gene>
    <name evidence="2" type="ORF">Bfra_010610</name>
</gene>
<dbReference type="GeneID" id="59264633"/>
<dbReference type="OrthoDB" id="3555797at2759"/>
<evidence type="ECO:0000256" key="1">
    <source>
        <dbReference type="SAM" id="MobiDB-lite"/>
    </source>
</evidence>
<evidence type="ECO:0000313" key="2">
    <source>
        <dbReference type="EMBL" id="KAF5867635.1"/>
    </source>
</evidence>
<feature type="region of interest" description="Disordered" evidence="1">
    <location>
        <begin position="250"/>
        <end position="278"/>
    </location>
</feature>
<organism evidence="2 3">
    <name type="scientific">Botrytis fragariae</name>
    <dbReference type="NCBI Taxonomy" id="1964551"/>
    <lineage>
        <taxon>Eukaryota</taxon>
        <taxon>Fungi</taxon>
        <taxon>Dikarya</taxon>
        <taxon>Ascomycota</taxon>
        <taxon>Pezizomycotina</taxon>
        <taxon>Leotiomycetes</taxon>
        <taxon>Helotiales</taxon>
        <taxon>Sclerotiniaceae</taxon>
        <taxon>Botrytis</taxon>
    </lineage>
</organism>
<reference evidence="2 3" key="1">
    <citation type="journal article" date="2020" name="Phytopathology">
        <title>A high-quality genome resource of Botrytis fragariae, a new and rapidly spreading fungal pathogen causing strawberry gray mold in the U.S.A.</title>
        <authorList>
            <person name="Wu Y."/>
            <person name="Saski C.A."/>
            <person name="Schnabel G."/>
            <person name="Xiao S."/>
            <person name="Hu M."/>
        </authorList>
    </citation>
    <scope>NUCLEOTIDE SEQUENCE [LARGE SCALE GENOMIC DNA]</scope>
    <source>
        <strain evidence="2 3">BVB16</strain>
    </source>
</reference>
<sequence length="278" mass="31381">MEETAAAAAAEGITVEEFTTRAVVVYLHSVADQCKTMAAELLAAEAQLQSIEIISLVTKQTIPKFSEKNNTTTRVKAKTTMKRTPLPDQRMATTKRPAKPRKYTQSAASRRIIDICKQTIISRVRVQFKKDANKKIKSSYTTVESLGKESSKGGDLAWIEPPEPETFLYQDEKTLEYYNYYRNYYAPLQELKKTKNMTWNAIQAIHVEHFPDKHVPKSRNGLSARAYSCYHGLCVVIEAEKEAVALAEATQNPEFVFPNDDDDDDDEYNGRALDGQAK</sequence>
<protein>
    <submittedName>
        <fullName evidence="2">Uncharacterized protein</fullName>
    </submittedName>
</protein>
<dbReference type="Proteomes" id="UP000531561">
    <property type="component" value="Unassembled WGS sequence"/>
</dbReference>
<name>A0A8H6AI01_9HELO</name>
<accession>A0A8H6AI01</accession>
<dbReference type="RefSeq" id="XP_037186584.1">
    <property type="nucleotide sequence ID" value="XM_037340941.1"/>
</dbReference>
<evidence type="ECO:0000313" key="3">
    <source>
        <dbReference type="Proteomes" id="UP000531561"/>
    </source>
</evidence>
<keyword evidence="3" id="KW-1185">Reference proteome</keyword>